<comment type="similarity">
    <text evidence="3">Belongs to the CENP-K/MCM22 family.</text>
</comment>
<dbReference type="GO" id="GO:0000070">
    <property type="term" value="P:mitotic sister chromatid segregation"/>
    <property type="evidence" value="ECO:0007669"/>
    <property type="project" value="TreeGrafter"/>
</dbReference>
<evidence type="ECO:0000256" key="9">
    <source>
        <dbReference type="SAM" id="MobiDB-lite"/>
    </source>
</evidence>
<dbReference type="GO" id="GO:0000775">
    <property type="term" value="C:chromosome, centromeric region"/>
    <property type="evidence" value="ECO:0007669"/>
    <property type="project" value="UniProtKB-SubCell"/>
</dbReference>
<dbReference type="RefSeq" id="XP_013330286.1">
    <property type="nucleotide sequence ID" value="XM_013474832.1"/>
</dbReference>
<keyword evidence="11" id="KW-1185">Reference proteome</keyword>
<feature type="region of interest" description="Disordered" evidence="9">
    <location>
        <begin position="247"/>
        <end position="294"/>
    </location>
</feature>
<evidence type="ECO:0000256" key="6">
    <source>
        <dbReference type="ARBA" id="ARBA00023242"/>
    </source>
</evidence>
<dbReference type="AlphaFoldDB" id="A0A0F4YZM0"/>
<sequence>MSITQESVEKIRAFDERGRRIEKQYEEEVPLSPDAIHSYNRKLDETIKGLQGHVRRQEDILRKLRASKQGLEIPKPGSELQARLAQTRRAKKAYDALLQSEPDLPAPDSPLPLLIALRETKRVIEESKASIASLQESLTINRQRLKAEEDDLRDAKLITQGLEDRIQRLQDERAQKATKDPSQLATELIEAERRKNAELDRATAQLKRALDRFIDEHLASMLAAEDLGGPIVGDAMEISDATLEAGYTHYGKPKKPKSSTQEDGDDPTQQRIDQFIRRERDGNAAAPANKREAAAAEMHALLDSLLESGSSYIDLPRESASSIRVMRDGSD</sequence>
<keyword evidence="4" id="KW-0158">Chromosome</keyword>
<name>A0A0F4YZM0_RASE3</name>
<evidence type="ECO:0000256" key="7">
    <source>
        <dbReference type="ARBA" id="ARBA00023328"/>
    </source>
</evidence>
<dbReference type="GeneID" id="25314658"/>
<dbReference type="PANTHER" id="PTHR14401">
    <property type="entry name" value="CENTROMERE PROTEIN K"/>
    <property type="match status" value="1"/>
</dbReference>
<evidence type="ECO:0000313" key="11">
    <source>
        <dbReference type="Proteomes" id="UP000053958"/>
    </source>
</evidence>
<feature type="coiled-coil region" evidence="8">
    <location>
        <begin position="117"/>
        <end position="216"/>
    </location>
</feature>
<protein>
    <submittedName>
        <fullName evidence="10">Uncharacterized protein</fullName>
    </submittedName>
</protein>
<dbReference type="GO" id="GO:0051382">
    <property type="term" value="P:kinetochore assembly"/>
    <property type="evidence" value="ECO:0007669"/>
    <property type="project" value="InterPro"/>
</dbReference>
<evidence type="ECO:0000313" key="10">
    <source>
        <dbReference type="EMBL" id="KKA23674.1"/>
    </source>
</evidence>
<keyword evidence="6" id="KW-0539">Nucleus</keyword>
<evidence type="ECO:0000256" key="3">
    <source>
        <dbReference type="ARBA" id="ARBA00005795"/>
    </source>
</evidence>
<proteinExistence type="inferred from homology"/>
<evidence type="ECO:0000256" key="2">
    <source>
        <dbReference type="ARBA" id="ARBA00004584"/>
    </source>
</evidence>
<accession>A0A0F4YZM0</accession>
<dbReference type="GO" id="GO:0005634">
    <property type="term" value="C:nucleus"/>
    <property type="evidence" value="ECO:0007669"/>
    <property type="project" value="UniProtKB-SubCell"/>
</dbReference>
<dbReference type="EMBL" id="LASV01000090">
    <property type="protein sequence ID" value="KKA23674.1"/>
    <property type="molecule type" value="Genomic_DNA"/>
</dbReference>
<evidence type="ECO:0000256" key="8">
    <source>
        <dbReference type="SAM" id="Coils"/>
    </source>
</evidence>
<dbReference type="OrthoDB" id="9445768at2759"/>
<dbReference type="PANTHER" id="PTHR14401:SF6">
    <property type="entry name" value="CENTROMERE PROTEIN K"/>
    <property type="match status" value="1"/>
</dbReference>
<evidence type="ECO:0000256" key="4">
    <source>
        <dbReference type="ARBA" id="ARBA00022454"/>
    </source>
</evidence>
<evidence type="ECO:0000256" key="1">
    <source>
        <dbReference type="ARBA" id="ARBA00004123"/>
    </source>
</evidence>
<keyword evidence="5 8" id="KW-0175">Coiled coil</keyword>
<evidence type="ECO:0000256" key="5">
    <source>
        <dbReference type="ARBA" id="ARBA00023054"/>
    </source>
</evidence>
<comment type="subcellular location">
    <subcellularLocation>
        <location evidence="2">Chromosome</location>
        <location evidence="2">Centromere</location>
    </subcellularLocation>
    <subcellularLocation>
        <location evidence="1">Nucleus</location>
    </subcellularLocation>
</comment>
<comment type="caution">
    <text evidence="10">The sequence shown here is derived from an EMBL/GenBank/DDBJ whole genome shotgun (WGS) entry which is preliminary data.</text>
</comment>
<reference evidence="10 11" key="1">
    <citation type="submission" date="2015-04" db="EMBL/GenBank/DDBJ databases">
        <authorList>
            <person name="Heijne W.H."/>
            <person name="Fedorova N.D."/>
            <person name="Nierman W.C."/>
            <person name="Vollebregt A.W."/>
            <person name="Zhao Z."/>
            <person name="Wu L."/>
            <person name="Kumar M."/>
            <person name="Stam H."/>
            <person name="van den Berg M.A."/>
            <person name="Pel H.J."/>
        </authorList>
    </citation>
    <scope>NUCLEOTIDE SEQUENCE [LARGE SCALE GENOMIC DNA]</scope>
    <source>
        <strain evidence="10 11">CBS 393.64</strain>
    </source>
</reference>
<dbReference type="InterPro" id="IPR020993">
    <property type="entry name" value="Centromere_CenpK"/>
</dbReference>
<organism evidence="10 11">
    <name type="scientific">Rasamsonia emersonii (strain ATCC 16479 / CBS 393.64 / IMI 116815)</name>
    <dbReference type="NCBI Taxonomy" id="1408163"/>
    <lineage>
        <taxon>Eukaryota</taxon>
        <taxon>Fungi</taxon>
        <taxon>Dikarya</taxon>
        <taxon>Ascomycota</taxon>
        <taxon>Pezizomycotina</taxon>
        <taxon>Eurotiomycetes</taxon>
        <taxon>Eurotiomycetidae</taxon>
        <taxon>Eurotiales</taxon>
        <taxon>Trichocomaceae</taxon>
        <taxon>Rasamsonia</taxon>
    </lineage>
</organism>
<gene>
    <name evidence="10" type="ORF">T310_2307</name>
</gene>
<keyword evidence="7" id="KW-0137">Centromere</keyword>
<dbReference type="Proteomes" id="UP000053958">
    <property type="component" value="Unassembled WGS sequence"/>
</dbReference>